<organism evidence="1 2">
    <name type="scientific">Glutamicibacter arilaitensis (strain DSM 16368 / CIP 108037 / IAM 15318 / JCM 13566 / NCIMB 14258 / Re117)</name>
    <name type="common">Arthrobacter arilaitensis</name>
    <dbReference type="NCBI Taxonomy" id="861360"/>
    <lineage>
        <taxon>Bacteria</taxon>
        <taxon>Bacillati</taxon>
        <taxon>Actinomycetota</taxon>
        <taxon>Actinomycetes</taxon>
        <taxon>Micrococcales</taxon>
        <taxon>Micrococcaceae</taxon>
        <taxon>Glutamicibacter</taxon>
    </lineage>
</organism>
<protein>
    <submittedName>
        <fullName evidence="1">Uncharacterized protein</fullName>
    </submittedName>
</protein>
<evidence type="ECO:0000313" key="1">
    <source>
        <dbReference type="EMBL" id="CBT77517.1"/>
    </source>
</evidence>
<evidence type="ECO:0000313" key="2">
    <source>
        <dbReference type="Proteomes" id="UP000006878"/>
    </source>
</evidence>
<gene>
    <name evidence="1" type="ordered locus">AARI_33260</name>
</gene>
<dbReference type="Proteomes" id="UP000006878">
    <property type="component" value="Chromosome"/>
</dbReference>
<dbReference type="EMBL" id="FQ311875">
    <property type="protein sequence ID" value="CBT77517.1"/>
    <property type="molecule type" value="Genomic_DNA"/>
</dbReference>
<reference evidence="2" key="2">
    <citation type="submission" date="2010-07" db="EMBL/GenBank/DDBJ databases">
        <title>Complete genome sequence of Arthrobacter arilaitensis (strain DSM 16368 / CIP 108037 / JCM 13566 / Re117).</title>
        <authorList>
            <person name="Genoscope."/>
        </authorList>
    </citation>
    <scope>NUCLEOTIDE SEQUENCE [LARGE SCALE GENOMIC DNA]</scope>
    <source>
        <strain evidence="2">DSM 16368 / CIP 108037 / IAM 15318 / JCM 13566 / Re117</strain>
    </source>
</reference>
<keyword evidence="2" id="KW-1185">Reference proteome</keyword>
<reference evidence="2" key="1">
    <citation type="journal article" date="2010" name="PLoS ONE">
        <title>The Arthrobacter arilaitensis Re117 genome sequence reveals its genetic adaptation to the surface of cheese.</title>
        <authorList>
            <person name="Monnet C."/>
            <person name="Loux V."/>
            <person name="Gibrat J.F."/>
            <person name="Spinnler E."/>
            <person name="Barbe V."/>
            <person name="Vacherie B."/>
            <person name="Gavory F."/>
            <person name="Gourbeyre E."/>
            <person name="Siguier P."/>
            <person name="Chandler M."/>
            <person name="Elleuch R."/>
            <person name="Irlinger F."/>
            <person name="Vallaeys T."/>
        </authorList>
    </citation>
    <scope>NUCLEOTIDE SEQUENCE</scope>
    <source>
        <strain evidence="2">DSM 16368 / CIP 108037 / IAM 15318 / JCM 13566 / Re117</strain>
    </source>
</reference>
<name>A0ABP1U7Z2_GLUAR</name>
<accession>A0ABP1U7Z2</accession>
<sequence>MIHISDSGEAPLPFGDLTFKYAMTDLRHGLGVKVFADTRAELVAYLITGRPIDDAELSATQLLRFAEITAVHLQGEFLDQLLGPADELHLSKQLAAVLDGQNIPLQHSLWPDDAQGPIVPLSASFAPHTAIPVPEGGNVILLDPTNEKTLLDSMEQAGLIEVEVGQARLGGNTDYDYTYEGDVWGNPLIEGLIDWSWLDDTQWLDEE</sequence>
<proteinExistence type="predicted"/>
<dbReference type="GeneID" id="303186858"/>
<dbReference type="RefSeq" id="WP_013350613.1">
    <property type="nucleotide sequence ID" value="NC_014550.1"/>
</dbReference>